<organism evidence="6 7">
    <name type="scientific">Rhipicephalus sanguineus</name>
    <name type="common">Brown dog tick</name>
    <name type="synonym">Ixodes sanguineus</name>
    <dbReference type="NCBI Taxonomy" id="34632"/>
    <lineage>
        <taxon>Eukaryota</taxon>
        <taxon>Metazoa</taxon>
        <taxon>Ecdysozoa</taxon>
        <taxon>Arthropoda</taxon>
        <taxon>Chelicerata</taxon>
        <taxon>Arachnida</taxon>
        <taxon>Acari</taxon>
        <taxon>Parasitiformes</taxon>
        <taxon>Ixodida</taxon>
        <taxon>Ixodoidea</taxon>
        <taxon>Ixodidae</taxon>
        <taxon>Rhipicephalinae</taxon>
        <taxon>Rhipicephalus</taxon>
        <taxon>Rhipicephalus</taxon>
    </lineage>
</organism>
<proteinExistence type="inferred from homology"/>
<keyword evidence="3" id="KW-0067">ATP-binding</keyword>
<evidence type="ECO:0000256" key="4">
    <source>
        <dbReference type="ARBA" id="ARBA00023125"/>
    </source>
</evidence>
<dbReference type="PROSITE" id="PS00486">
    <property type="entry name" value="DNA_MISMATCH_REPAIR_2"/>
    <property type="match status" value="1"/>
</dbReference>
<gene>
    <name evidence="6" type="ORF">HPB52_005715</name>
</gene>
<evidence type="ECO:0000256" key="3">
    <source>
        <dbReference type="ARBA" id="ARBA00022840"/>
    </source>
</evidence>
<dbReference type="InterPro" id="IPR045076">
    <property type="entry name" value="MutS"/>
</dbReference>
<dbReference type="EMBL" id="JABSTV010001255">
    <property type="protein sequence ID" value="KAH7935290.1"/>
    <property type="molecule type" value="Genomic_DNA"/>
</dbReference>
<dbReference type="VEuPathDB" id="VectorBase:RSAN_056699"/>
<dbReference type="GO" id="GO:0005524">
    <property type="term" value="F:ATP binding"/>
    <property type="evidence" value="ECO:0007669"/>
    <property type="project" value="UniProtKB-KW"/>
</dbReference>
<keyword evidence="2" id="KW-0547">Nucleotide-binding</keyword>
<dbReference type="GO" id="GO:0051026">
    <property type="term" value="P:chiasma assembly"/>
    <property type="evidence" value="ECO:0007669"/>
    <property type="project" value="TreeGrafter"/>
</dbReference>
<evidence type="ECO:0000259" key="5">
    <source>
        <dbReference type="PROSITE" id="PS00486"/>
    </source>
</evidence>
<dbReference type="Gene3D" id="3.40.50.300">
    <property type="entry name" value="P-loop containing nucleotide triphosphate hydrolases"/>
    <property type="match status" value="1"/>
</dbReference>
<sequence>MPFFSLQSAYQQTHNELFDIFILAPNGLMSHIFQERSGKSLVIMDEFGKGTKVANGVGLVVGTIESFISDPAACPHTLLATHFHTVHDHLPATPHVTYLTFESLRHEGELVYLYQLKEGRASSSYASLVGQAAGLSKDIVQRQQQITQAFSSKRKLLPQLMTRKEPVWNKALPLVQMLLDADLATQEGAEELLRNMPAALK</sequence>
<evidence type="ECO:0000256" key="2">
    <source>
        <dbReference type="ARBA" id="ARBA00022741"/>
    </source>
</evidence>
<dbReference type="GO" id="GO:0030983">
    <property type="term" value="F:mismatched DNA binding"/>
    <property type="evidence" value="ECO:0007669"/>
    <property type="project" value="InterPro"/>
</dbReference>
<dbReference type="InterPro" id="IPR027417">
    <property type="entry name" value="P-loop_NTPase"/>
</dbReference>
<name>A0A9D4PCY1_RHISA</name>
<dbReference type="SMART" id="SM00534">
    <property type="entry name" value="MUTSac"/>
    <property type="match status" value="1"/>
</dbReference>
<dbReference type="GO" id="GO:0006298">
    <property type="term" value="P:mismatch repair"/>
    <property type="evidence" value="ECO:0007669"/>
    <property type="project" value="InterPro"/>
</dbReference>
<evidence type="ECO:0000313" key="6">
    <source>
        <dbReference type="EMBL" id="KAH7935290.1"/>
    </source>
</evidence>
<comment type="similarity">
    <text evidence="1">Belongs to the DNA mismatch repair MutS family.</text>
</comment>
<evidence type="ECO:0000313" key="7">
    <source>
        <dbReference type="Proteomes" id="UP000821837"/>
    </source>
</evidence>
<dbReference type="AlphaFoldDB" id="A0A9D4PCY1"/>
<dbReference type="Proteomes" id="UP000821837">
    <property type="component" value="Unassembled WGS sequence"/>
</dbReference>
<dbReference type="SUPFAM" id="SSF52540">
    <property type="entry name" value="P-loop containing nucleoside triphosphate hydrolases"/>
    <property type="match status" value="1"/>
</dbReference>
<dbReference type="Pfam" id="PF00488">
    <property type="entry name" value="MutS_V"/>
    <property type="match status" value="1"/>
</dbReference>
<dbReference type="PANTHER" id="PTHR11361:SF20">
    <property type="entry name" value="MUTS PROTEIN HOMOLOG 5"/>
    <property type="match status" value="1"/>
</dbReference>
<feature type="domain" description="DNA mismatch repair proteins mutS family" evidence="5">
    <location>
        <begin position="40"/>
        <end position="56"/>
    </location>
</feature>
<dbReference type="GO" id="GO:0005634">
    <property type="term" value="C:nucleus"/>
    <property type="evidence" value="ECO:0007669"/>
    <property type="project" value="TreeGrafter"/>
</dbReference>
<dbReference type="PANTHER" id="PTHR11361">
    <property type="entry name" value="DNA MISMATCH REPAIR PROTEIN MUTS FAMILY MEMBER"/>
    <property type="match status" value="1"/>
</dbReference>
<evidence type="ECO:0000256" key="1">
    <source>
        <dbReference type="ARBA" id="ARBA00006271"/>
    </source>
</evidence>
<keyword evidence="4" id="KW-0238">DNA-binding</keyword>
<accession>A0A9D4PCY1</accession>
<comment type="caution">
    <text evidence="6">The sequence shown here is derived from an EMBL/GenBank/DDBJ whole genome shotgun (WGS) entry which is preliminary data.</text>
</comment>
<keyword evidence="7" id="KW-1185">Reference proteome</keyword>
<dbReference type="InterPro" id="IPR000432">
    <property type="entry name" value="DNA_mismatch_repair_MutS_C"/>
</dbReference>
<protein>
    <recommendedName>
        <fullName evidence="5">DNA mismatch repair proteins mutS family domain-containing protein</fullName>
    </recommendedName>
</protein>
<reference evidence="6" key="1">
    <citation type="journal article" date="2020" name="Cell">
        <title>Large-Scale Comparative Analyses of Tick Genomes Elucidate Their Genetic Diversity and Vector Capacities.</title>
        <authorList>
            <consortium name="Tick Genome and Microbiome Consortium (TIGMIC)"/>
            <person name="Jia N."/>
            <person name="Wang J."/>
            <person name="Shi W."/>
            <person name="Du L."/>
            <person name="Sun Y."/>
            <person name="Zhan W."/>
            <person name="Jiang J.F."/>
            <person name="Wang Q."/>
            <person name="Zhang B."/>
            <person name="Ji P."/>
            <person name="Bell-Sakyi L."/>
            <person name="Cui X.M."/>
            <person name="Yuan T.T."/>
            <person name="Jiang B.G."/>
            <person name="Yang W.F."/>
            <person name="Lam T.T."/>
            <person name="Chang Q.C."/>
            <person name="Ding S.J."/>
            <person name="Wang X.J."/>
            <person name="Zhu J.G."/>
            <person name="Ruan X.D."/>
            <person name="Zhao L."/>
            <person name="Wei J.T."/>
            <person name="Ye R.Z."/>
            <person name="Que T.C."/>
            <person name="Du C.H."/>
            <person name="Zhou Y.H."/>
            <person name="Cheng J.X."/>
            <person name="Dai P.F."/>
            <person name="Guo W.B."/>
            <person name="Han X.H."/>
            <person name="Huang E.J."/>
            <person name="Li L.F."/>
            <person name="Wei W."/>
            <person name="Gao Y.C."/>
            <person name="Liu J.Z."/>
            <person name="Shao H.Z."/>
            <person name="Wang X."/>
            <person name="Wang C.C."/>
            <person name="Yang T.C."/>
            <person name="Huo Q.B."/>
            <person name="Li W."/>
            <person name="Chen H.Y."/>
            <person name="Chen S.E."/>
            <person name="Zhou L.G."/>
            <person name="Ni X.B."/>
            <person name="Tian J.H."/>
            <person name="Sheng Y."/>
            <person name="Liu T."/>
            <person name="Pan Y.S."/>
            <person name="Xia L.Y."/>
            <person name="Li J."/>
            <person name="Zhao F."/>
            <person name="Cao W.C."/>
        </authorList>
    </citation>
    <scope>NUCLEOTIDE SEQUENCE</scope>
    <source>
        <strain evidence="6">Rsan-2018</strain>
    </source>
</reference>
<dbReference type="GO" id="GO:0140664">
    <property type="term" value="F:ATP-dependent DNA damage sensor activity"/>
    <property type="evidence" value="ECO:0007669"/>
    <property type="project" value="InterPro"/>
</dbReference>
<reference evidence="6" key="2">
    <citation type="submission" date="2021-09" db="EMBL/GenBank/DDBJ databases">
        <authorList>
            <person name="Jia N."/>
            <person name="Wang J."/>
            <person name="Shi W."/>
            <person name="Du L."/>
            <person name="Sun Y."/>
            <person name="Zhan W."/>
            <person name="Jiang J."/>
            <person name="Wang Q."/>
            <person name="Zhang B."/>
            <person name="Ji P."/>
            <person name="Sakyi L.B."/>
            <person name="Cui X."/>
            <person name="Yuan T."/>
            <person name="Jiang B."/>
            <person name="Yang W."/>
            <person name="Lam T.T.-Y."/>
            <person name="Chang Q."/>
            <person name="Ding S."/>
            <person name="Wang X."/>
            <person name="Zhu J."/>
            <person name="Ruan X."/>
            <person name="Zhao L."/>
            <person name="Wei J."/>
            <person name="Que T."/>
            <person name="Du C."/>
            <person name="Cheng J."/>
            <person name="Dai P."/>
            <person name="Han X."/>
            <person name="Huang E."/>
            <person name="Gao Y."/>
            <person name="Liu J."/>
            <person name="Shao H."/>
            <person name="Ye R."/>
            <person name="Li L."/>
            <person name="Wei W."/>
            <person name="Wang X."/>
            <person name="Wang C."/>
            <person name="Huo Q."/>
            <person name="Li W."/>
            <person name="Guo W."/>
            <person name="Chen H."/>
            <person name="Chen S."/>
            <person name="Zhou L."/>
            <person name="Zhou L."/>
            <person name="Ni X."/>
            <person name="Tian J."/>
            <person name="Zhou Y."/>
            <person name="Sheng Y."/>
            <person name="Liu T."/>
            <person name="Pan Y."/>
            <person name="Xia L."/>
            <person name="Li J."/>
            <person name="Zhao F."/>
            <person name="Cao W."/>
        </authorList>
    </citation>
    <scope>NUCLEOTIDE SEQUENCE</scope>
    <source>
        <strain evidence="6">Rsan-2018</strain>
        <tissue evidence="6">Larvae</tissue>
    </source>
</reference>